<gene>
    <name evidence="1" type="ORF">K6Y31_18290</name>
</gene>
<organism evidence="1 2">
    <name type="scientific">Motilimonas cestriensis</name>
    <dbReference type="NCBI Taxonomy" id="2742685"/>
    <lineage>
        <taxon>Bacteria</taxon>
        <taxon>Pseudomonadati</taxon>
        <taxon>Pseudomonadota</taxon>
        <taxon>Gammaproteobacteria</taxon>
        <taxon>Alteromonadales</taxon>
        <taxon>Alteromonadales genera incertae sedis</taxon>
        <taxon>Motilimonas</taxon>
    </lineage>
</organism>
<proteinExistence type="predicted"/>
<name>A0ABS8WG48_9GAMM</name>
<evidence type="ECO:0000313" key="1">
    <source>
        <dbReference type="EMBL" id="MCE2596736.1"/>
    </source>
</evidence>
<dbReference type="EMBL" id="JAIMJA010000023">
    <property type="protein sequence ID" value="MCE2596736.1"/>
    <property type="molecule type" value="Genomic_DNA"/>
</dbReference>
<accession>A0ABS8WG48</accession>
<sequence length="92" mass="9787">MAWLLCASAHAAWIDTKGTVKHIITYAHTNTVLVELSHAGADVTACSNKSTFAISNAIQAEARSRMYALFLAAQASGREVVVSYNNTGGCEQ</sequence>
<protein>
    <submittedName>
        <fullName evidence="1">Uncharacterized protein</fullName>
    </submittedName>
</protein>
<reference evidence="1 2" key="1">
    <citation type="journal article" date="2022" name="Environ. Microbiol. Rep.">
        <title>Eco-phylogenetic analyses reveal divergent evolution of vitamin B12 metabolism in the marine bacterial family 'Psychromonadaceae'.</title>
        <authorList>
            <person name="Jin X."/>
            <person name="Yang Y."/>
            <person name="Cao H."/>
            <person name="Gao B."/>
            <person name="Zhao Z."/>
        </authorList>
    </citation>
    <scope>NUCLEOTIDE SEQUENCE [LARGE SCALE GENOMIC DNA]</scope>
    <source>
        <strain evidence="1 2">MKS20</strain>
    </source>
</reference>
<dbReference type="Proteomes" id="UP001201273">
    <property type="component" value="Unassembled WGS sequence"/>
</dbReference>
<evidence type="ECO:0000313" key="2">
    <source>
        <dbReference type="Proteomes" id="UP001201273"/>
    </source>
</evidence>
<comment type="caution">
    <text evidence="1">The sequence shown here is derived from an EMBL/GenBank/DDBJ whole genome shotgun (WGS) entry which is preliminary data.</text>
</comment>
<keyword evidence="2" id="KW-1185">Reference proteome</keyword>